<gene>
    <name evidence="2" type="ORF">SAMN05421544_10654</name>
</gene>
<dbReference type="OrthoDB" id="9182053at2"/>
<evidence type="ECO:0000256" key="1">
    <source>
        <dbReference type="SAM" id="MobiDB-lite"/>
    </source>
</evidence>
<dbReference type="Proteomes" id="UP000198517">
    <property type="component" value="Unassembled WGS sequence"/>
</dbReference>
<reference evidence="2 3" key="1">
    <citation type="submission" date="2016-10" db="EMBL/GenBank/DDBJ databases">
        <authorList>
            <person name="de Groot N.N."/>
        </authorList>
    </citation>
    <scope>NUCLEOTIDE SEQUENCE [LARGE SCALE GENOMIC DNA]</scope>
    <source>
        <strain evidence="2 3">DSM 24015</strain>
    </source>
</reference>
<proteinExistence type="predicted"/>
<name>A0A1G7BMM4_9FLAO</name>
<feature type="region of interest" description="Disordered" evidence="1">
    <location>
        <begin position="95"/>
        <end position="122"/>
    </location>
</feature>
<sequence>MSHRVESEQRNYFTSVQSQLSATVVEPLSSMGQTYSENAKSGVSPSLNAVDTGMKAAMTLMGLGENLLSAVMFPALESLGLKGIACLPISKQMDPSIGVDDPSENMSHKHEKKNVTYKNKKK</sequence>
<dbReference type="STRING" id="1071918.SAMN05421544_10654"/>
<dbReference type="EMBL" id="FNAS01000006">
    <property type="protein sequence ID" value="SDE28319.1"/>
    <property type="molecule type" value="Genomic_DNA"/>
</dbReference>
<evidence type="ECO:0000313" key="3">
    <source>
        <dbReference type="Proteomes" id="UP000198517"/>
    </source>
</evidence>
<evidence type="ECO:0000313" key="2">
    <source>
        <dbReference type="EMBL" id="SDE28319.1"/>
    </source>
</evidence>
<accession>A0A1G7BMM4</accession>
<keyword evidence="3" id="KW-1185">Reference proteome</keyword>
<organism evidence="2 3">
    <name type="scientific">Riemerella columbipharyngis</name>
    <dbReference type="NCBI Taxonomy" id="1071918"/>
    <lineage>
        <taxon>Bacteria</taxon>
        <taxon>Pseudomonadati</taxon>
        <taxon>Bacteroidota</taxon>
        <taxon>Flavobacteriia</taxon>
        <taxon>Flavobacteriales</taxon>
        <taxon>Weeksellaceae</taxon>
        <taxon>Riemerella</taxon>
    </lineage>
</organism>
<protein>
    <submittedName>
        <fullName evidence="2">Uncharacterized protein</fullName>
    </submittedName>
</protein>
<dbReference type="AlphaFoldDB" id="A0A1G7BMM4"/>
<dbReference type="RefSeq" id="WP_092736331.1">
    <property type="nucleotide sequence ID" value="NZ_FNAS01000006.1"/>
</dbReference>